<evidence type="ECO:0000313" key="2">
    <source>
        <dbReference type="Proteomes" id="UP000727654"/>
    </source>
</evidence>
<evidence type="ECO:0008006" key="3">
    <source>
        <dbReference type="Google" id="ProtNLM"/>
    </source>
</evidence>
<dbReference type="EMBL" id="CAJZAI010000018">
    <property type="protein sequence ID" value="CAG9182818.1"/>
    <property type="molecule type" value="Genomic_DNA"/>
</dbReference>
<evidence type="ECO:0000313" key="1">
    <source>
        <dbReference type="EMBL" id="CAG9182818.1"/>
    </source>
</evidence>
<comment type="caution">
    <text evidence="1">The sequence shown here is derived from an EMBL/GenBank/DDBJ whole genome shotgun (WGS) entry which is preliminary data.</text>
</comment>
<protein>
    <recommendedName>
        <fullName evidence="3">Transcriptional regulator</fullName>
    </recommendedName>
</protein>
<accession>A0ABN7ZA23</accession>
<gene>
    <name evidence="1" type="ORF">LMG23992_04834</name>
</gene>
<proteinExistence type="predicted"/>
<sequence length="72" mass="7713">MSLCALCMAQIDRPGHYPPHARLVRAGQVSTAAGLHAFAYRCTDCGHALLLAAAHEDAPDRWVQADDIAGTR</sequence>
<keyword evidence="2" id="KW-1185">Reference proteome</keyword>
<organism evidence="1 2">
    <name type="scientific">Cupriavidus laharis</name>
    <dbReference type="NCBI Taxonomy" id="151654"/>
    <lineage>
        <taxon>Bacteria</taxon>
        <taxon>Pseudomonadati</taxon>
        <taxon>Pseudomonadota</taxon>
        <taxon>Betaproteobacteria</taxon>
        <taxon>Burkholderiales</taxon>
        <taxon>Burkholderiaceae</taxon>
        <taxon>Cupriavidus</taxon>
    </lineage>
</organism>
<name>A0ABN7ZA23_9BURK</name>
<dbReference type="Proteomes" id="UP000727654">
    <property type="component" value="Unassembled WGS sequence"/>
</dbReference>
<reference evidence="1 2" key="1">
    <citation type="submission" date="2021-08" db="EMBL/GenBank/DDBJ databases">
        <authorList>
            <person name="Peeters C."/>
        </authorList>
    </citation>
    <scope>NUCLEOTIDE SEQUENCE [LARGE SCALE GENOMIC DNA]</scope>
    <source>
        <strain evidence="1 2">LMG 23992</strain>
    </source>
</reference>